<gene>
    <name evidence="1" type="ORF">GWR21_08855</name>
</gene>
<sequence>MVPKFSKIKDTLIKDFGVTDTAQVLEVLTRYVREGKLLHWRNFLMTDITRLIGQDDVGMKIHRSFCKQ</sequence>
<dbReference type="AlphaFoldDB" id="A0A6B9ZC50"/>
<name>A0A6B9ZC50_9BACT</name>
<organism evidence="1 2">
    <name type="scientific">Chitinophaga agri</name>
    <dbReference type="NCBI Taxonomy" id="2703787"/>
    <lineage>
        <taxon>Bacteria</taxon>
        <taxon>Pseudomonadati</taxon>
        <taxon>Bacteroidota</taxon>
        <taxon>Chitinophagia</taxon>
        <taxon>Chitinophagales</taxon>
        <taxon>Chitinophagaceae</taxon>
        <taxon>Chitinophaga</taxon>
    </lineage>
</organism>
<protein>
    <submittedName>
        <fullName evidence="1">Uncharacterized protein</fullName>
    </submittedName>
</protein>
<accession>A0A6B9ZC50</accession>
<evidence type="ECO:0000313" key="1">
    <source>
        <dbReference type="EMBL" id="QHS59696.1"/>
    </source>
</evidence>
<dbReference type="RefSeq" id="WP_162331391.1">
    <property type="nucleotide sequence ID" value="NZ_CP048113.1"/>
</dbReference>
<evidence type="ECO:0000313" key="2">
    <source>
        <dbReference type="Proteomes" id="UP000476411"/>
    </source>
</evidence>
<reference evidence="1 2" key="1">
    <citation type="submission" date="2020-01" db="EMBL/GenBank/DDBJ databases">
        <title>Complete genome sequence of Chitinophaga sp. H33E-04 isolated from quinoa roots.</title>
        <authorList>
            <person name="Weon H.-Y."/>
            <person name="Lee S.A."/>
        </authorList>
    </citation>
    <scope>NUCLEOTIDE SEQUENCE [LARGE SCALE GENOMIC DNA]</scope>
    <source>
        <strain evidence="1 2">H33E-04</strain>
    </source>
</reference>
<keyword evidence="2" id="KW-1185">Reference proteome</keyword>
<dbReference type="KEGG" id="chih:GWR21_08855"/>
<dbReference type="EMBL" id="CP048113">
    <property type="protein sequence ID" value="QHS59696.1"/>
    <property type="molecule type" value="Genomic_DNA"/>
</dbReference>
<dbReference type="Proteomes" id="UP000476411">
    <property type="component" value="Chromosome"/>
</dbReference>
<proteinExistence type="predicted"/>